<comment type="caution">
    <text evidence="1">The sequence shown here is derived from an EMBL/GenBank/DDBJ whole genome shotgun (WGS) entry which is preliminary data.</text>
</comment>
<name>A0A844ZJT4_9SPHN</name>
<gene>
    <name evidence="1" type="ORF">GRI32_04805</name>
</gene>
<reference evidence="1 2" key="1">
    <citation type="submission" date="2019-12" db="EMBL/GenBank/DDBJ databases">
        <title>Genomic-based taxomic classification of the family Erythrobacteraceae.</title>
        <authorList>
            <person name="Xu L."/>
        </authorList>
    </citation>
    <scope>NUCLEOTIDE SEQUENCE [LARGE SCALE GENOMIC DNA]</scope>
    <source>
        <strain evidence="1 2">JCM 16339</strain>
    </source>
</reference>
<dbReference type="Proteomes" id="UP000435243">
    <property type="component" value="Unassembled WGS sequence"/>
</dbReference>
<dbReference type="AlphaFoldDB" id="A0A844ZJT4"/>
<protein>
    <submittedName>
        <fullName evidence="1">Uncharacterized protein</fullName>
    </submittedName>
</protein>
<dbReference type="RefSeq" id="WP_160589991.1">
    <property type="nucleotide sequence ID" value="NZ_BAAAFP010000002.1"/>
</dbReference>
<dbReference type="EMBL" id="WTYY01000002">
    <property type="protein sequence ID" value="MXO88055.1"/>
    <property type="molecule type" value="Genomic_DNA"/>
</dbReference>
<dbReference type="OrthoDB" id="661223at2"/>
<keyword evidence="2" id="KW-1185">Reference proteome</keyword>
<proteinExistence type="predicted"/>
<evidence type="ECO:0000313" key="1">
    <source>
        <dbReference type="EMBL" id="MXO88055.1"/>
    </source>
</evidence>
<organism evidence="1 2">
    <name type="scientific">Alteraurantiacibacter aestuarii</name>
    <dbReference type="NCBI Taxonomy" id="650004"/>
    <lineage>
        <taxon>Bacteria</taxon>
        <taxon>Pseudomonadati</taxon>
        <taxon>Pseudomonadota</taxon>
        <taxon>Alphaproteobacteria</taxon>
        <taxon>Sphingomonadales</taxon>
        <taxon>Erythrobacteraceae</taxon>
        <taxon>Alteraurantiacibacter</taxon>
    </lineage>
</organism>
<evidence type="ECO:0000313" key="2">
    <source>
        <dbReference type="Proteomes" id="UP000435243"/>
    </source>
</evidence>
<sequence>MTYQARGPKVLKGAFVTIPVSGGSPSTVAFQYNPATLKRSLQPQLVGGEPQARSQAVRFTGPPVQTISIDIELDAADGMCSGNAAALASGSLPQLAQLELLVYPQLAAVKQAQAQLASGVMEIAAKTAPRTLFVWGAKRVLPVSLTGYQISEELFDNRLNPVQVTVSVTMRVLSYTDLDASSRASFDFMTYQQNLVELASSAGGSGQATGTGINAGSY</sequence>
<accession>A0A844ZJT4</accession>